<comment type="caution">
    <text evidence="1">The sequence shown here is derived from an EMBL/GenBank/DDBJ whole genome shotgun (WGS) entry which is preliminary data.</text>
</comment>
<accession>A0AA46C7S7</accession>
<keyword evidence="2" id="KW-1185">Reference proteome</keyword>
<dbReference type="AlphaFoldDB" id="A0AA46C7S7"/>
<sequence length="74" mass="8625">MSPVIPDSYTAWRHCIEVDCGQPLTASFIARRLASLHDLGDHHTQQFLRRWGKPHLQRMIGWFERADGELKPSR</sequence>
<protein>
    <submittedName>
        <fullName evidence="1">Uncharacterized protein</fullName>
    </submittedName>
</protein>
<organism evidence="1 2">
    <name type="scientific">Xanthomonas euroxanthea</name>
    <dbReference type="NCBI Taxonomy" id="2259622"/>
    <lineage>
        <taxon>Bacteria</taxon>
        <taxon>Pseudomonadati</taxon>
        <taxon>Pseudomonadota</taxon>
        <taxon>Gammaproteobacteria</taxon>
        <taxon>Lysobacterales</taxon>
        <taxon>Lysobacteraceae</taxon>
        <taxon>Xanthomonas</taxon>
    </lineage>
</organism>
<dbReference type="RefSeq" id="WP_115676795.1">
    <property type="nucleotide sequence ID" value="NZ_LR994544.1"/>
</dbReference>
<gene>
    <name evidence="1" type="ORF">CPBF424_18260</name>
</gene>
<reference evidence="1 2" key="1">
    <citation type="submission" date="2018-06" db="EMBL/GenBank/DDBJ databases">
        <authorList>
            <person name="Pothier F. J."/>
        </authorList>
    </citation>
    <scope>NUCLEOTIDE SEQUENCE [LARGE SCALE GENOMIC DNA]</scope>
    <source>
        <strain evidence="1 2">CPBF 424</strain>
    </source>
</reference>
<evidence type="ECO:0000313" key="1">
    <source>
        <dbReference type="EMBL" id="SUZ28025.1"/>
    </source>
</evidence>
<name>A0AA46C7S7_9XANT</name>
<dbReference type="Proteomes" id="UP000254168">
    <property type="component" value="Unassembled WGS sequence"/>
</dbReference>
<dbReference type="EMBL" id="UIHB01000002">
    <property type="protein sequence ID" value="SUZ28025.1"/>
    <property type="molecule type" value="Genomic_DNA"/>
</dbReference>
<proteinExistence type="predicted"/>
<evidence type="ECO:0000313" key="2">
    <source>
        <dbReference type="Proteomes" id="UP000254168"/>
    </source>
</evidence>